<organism evidence="2 3">
    <name type="scientific">Ancylostoma ceylanicum</name>
    <dbReference type="NCBI Taxonomy" id="53326"/>
    <lineage>
        <taxon>Eukaryota</taxon>
        <taxon>Metazoa</taxon>
        <taxon>Ecdysozoa</taxon>
        <taxon>Nematoda</taxon>
        <taxon>Chromadorea</taxon>
        <taxon>Rhabditida</taxon>
        <taxon>Rhabditina</taxon>
        <taxon>Rhabditomorpha</taxon>
        <taxon>Strongyloidea</taxon>
        <taxon>Ancylostomatidae</taxon>
        <taxon>Ancylostomatinae</taxon>
        <taxon>Ancylostoma</taxon>
    </lineage>
</organism>
<evidence type="ECO:0000256" key="1">
    <source>
        <dbReference type="SAM" id="MobiDB-lite"/>
    </source>
</evidence>
<sequence length="86" mass="9448">MTGGVSASPNGSQETRRDHWDEHRHDGLTRLRNISDNEVCHVGRKSPGVPRHGGVVVSAEEIPSRKALKVSKLASEYRYGISLQVS</sequence>
<name>A0A016SPX5_9BILA</name>
<dbReference type="EMBL" id="JARK01001527">
    <property type="protein sequence ID" value="EYB92640.1"/>
    <property type="molecule type" value="Genomic_DNA"/>
</dbReference>
<comment type="caution">
    <text evidence="2">The sequence shown here is derived from an EMBL/GenBank/DDBJ whole genome shotgun (WGS) entry which is preliminary data.</text>
</comment>
<dbReference type="AlphaFoldDB" id="A0A016SPX5"/>
<protein>
    <submittedName>
        <fullName evidence="2">Uncharacterized protein</fullName>
    </submittedName>
</protein>
<feature type="compositionally biased region" description="Basic and acidic residues" evidence="1">
    <location>
        <begin position="14"/>
        <end position="24"/>
    </location>
</feature>
<proteinExistence type="predicted"/>
<feature type="compositionally biased region" description="Polar residues" evidence="1">
    <location>
        <begin position="1"/>
        <end position="13"/>
    </location>
</feature>
<keyword evidence="3" id="KW-1185">Reference proteome</keyword>
<accession>A0A016SPX5</accession>
<gene>
    <name evidence="2" type="primary">Acey_s0191.g1292</name>
    <name evidence="2" type="ORF">Y032_0191g1292</name>
</gene>
<reference evidence="3" key="1">
    <citation type="journal article" date="2015" name="Nat. Genet.">
        <title>The genome and transcriptome of the zoonotic hookworm Ancylostoma ceylanicum identify infection-specific gene families.</title>
        <authorList>
            <person name="Schwarz E.M."/>
            <person name="Hu Y."/>
            <person name="Antoshechkin I."/>
            <person name="Miller M.M."/>
            <person name="Sternberg P.W."/>
            <person name="Aroian R.V."/>
        </authorList>
    </citation>
    <scope>NUCLEOTIDE SEQUENCE</scope>
    <source>
        <strain evidence="3">HY135</strain>
    </source>
</reference>
<evidence type="ECO:0000313" key="2">
    <source>
        <dbReference type="EMBL" id="EYB92640.1"/>
    </source>
</evidence>
<feature type="region of interest" description="Disordered" evidence="1">
    <location>
        <begin position="1"/>
        <end position="24"/>
    </location>
</feature>
<evidence type="ECO:0000313" key="3">
    <source>
        <dbReference type="Proteomes" id="UP000024635"/>
    </source>
</evidence>
<dbReference type="Proteomes" id="UP000024635">
    <property type="component" value="Unassembled WGS sequence"/>
</dbReference>